<sequence length="375" mass="41066">MPERLEIAFFASSLVSSYWNGAATYYRGLARALHARGHRLTFYEPDAYDRQAHRDIPDPPYARVVVWDPNDPSTLDRCLAAAWRADLVVKASGVGVHDELLEARVLELRRPGNRVAFWDVDAPATLERLGSDPGDPFRALVPRYDLVFTYGGGDPVVAAYRRFGARACVPIYNALDPTTHHPVPRDTRFEADLAFLGNRLPDREARVDEFFLRPAAALPGRRFLLGGAGWDSKTLPANVRRLGHVGTADHNAWNCTPLAVLNVSRDSMARNGFSPATRVFEAAGAGACIVTDAWEGLELFLEPGREVLAARDGAEVAAALGGLDEARARRIGEAARARVLAEHTYDRRAERVEAALGLGAGRAERQPLAAERVAE</sequence>
<dbReference type="EMBL" id="AP025591">
    <property type="protein sequence ID" value="BDG02087.1"/>
    <property type="molecule type" value="Genomic_DNA"/>
</dbReference>
<dbReference type="InterPro" id="IPR055259">
    <property type="entry name" value="YkvP/CgeB_Glyco_trans-like"/>
</dbReference>
<evidence type="ECO:0000313" key="3">
    <source>
        <dbReference type="Proteomes" id="UP001162891"/>
    </source>
</evidence>
<accession>A0ABM7WRH9</accession>
<gene>
    <name evidence="2" type="ORF">AMOR_10830</name>
</gene>
<reference evidence="3" key="1">
    <citation type="journal article" date="2022" name="Int. J. Syst. Evol. Microbiol.">
        <title>Anaeromyxobacter oryzae sp. nov., Anaeromyxobacter diazotrophicus sp. nov. and Anaeromyxobacter paludicola sp. nov., isolated from paddy soils.</title>
        <authorList>
            <person name="Itoh H."/>
            <person name="Xu Z."/>
            <person name="Mise K."/>
            <person name="Masuda Y."/>
            <person name="Ushijima N."/>
            <person name="Hayakawa C."/>
            <person name="Shiratori Y."/>
            <person name="Senoo K."/>
        </authorList>
    </citation>
    <scope>NUCLEOTIDE SEQUENCE [LARGE SCALE GENOMIC DNA]</scope>
    <source>
        <strain evidence="3">Red232</strain>
    </source>
</reference>
<evidence type="ECO:0000259" key="1">
    <source>
        <dbReference type="Pfam" id="PF13524"/>
    </source>
</evidence>
<protein>
    <recommendedName>
        <fullName evidence="1">Spore protein YkvP/CgeB glycosyl transferase-like domain-containing protein</fullName>
    </recommendedName>
</protein>
<dbReference type="Proteomes" id="UP001162891">
    <property type="component" value="Chromosome"/>
</dbReference>
<name>A0ABM7WRH9_9BACT</name>
<feature type="domain" description="Spore protein YkvP/CgeB glycosyl transferase-like" evidence="1">
    <location>
        <begin position="209"/>
        <end position="353"/>
    </location>
</feature>
<evidence type="ECO:0000313" key="2">
    <source>
        <dbReference type="EMBL" id="BDG02087.1"/>
    </source>
</evidence>
<organism evidence="2 3">
    <name type="scientific">Anaeromyxobacter oryzae</name>
    <dbReference type="NCBI Taxonomy" id="2918170"/>
    <lineage>
        <taxon>Bacteria</taxon>
        <taxon>Pseudomonadati</taxon>
        <taxon>Myxococcota</taxon>
        <taxon>Myxococcia</taxon>
        <taxon>Myxococcales</taxon>
        <taxon>Cystobacterineae</taxon>
        <taxon>Anaeromyxobacteraceae</taxon>
        <taxon>Anaeromyxobacter</taxon>
    </lineage>
</organism>
<dbReference type="RefSeq" id="WP_248359314.1">
    <property type="nucleotide sequence ID" value="NZ_AP025591.1"/>
</dbReference>
<dbReference type="SUPFAM" id="SSF53756">
    <property type="entry name" value="UDP-Glycosyltransferase/glycogen phosphorylase"/>
    <property type="match status" value="1"/>
</dbReference>
<dbReference type="Pfam" id="PF13524">
    <property type="entry name" value="Glyco_trans_1_2"/>
    <property type="match status" value="1"/>
</dbReference>
<proteinExistence type="predicted"/>
<dbReference type="Gene3D" id="3.40.50.2000">
    <property type="entry name" value="Glycogen Phosphorylase B"/>
    <property type="match status" value="2"/>
</dbReference>
<keyword evidence="3" id="KW-1185">Reference proteome</keyword>